<evidence type="ECO:0000256" key="3">
    <source>
        <dbReference type="ARBA" id="ARBA00023239"/>
    </source>
</evidence>
<feature type="region of interest" description="Disordered" evidence="7">
    <location>
        <begin position="1"/>
        <end position="22"/>
    </location>
</feature>
<comment type="catalytic activity">
    <reaction evidence="5 6">
        <text>2-deoxy-D-ribose 5-phosphate = D-glyceraldehyde 3-phosphate + acetaldehyde</text>
        <dbReference type="Rhea" id="RHEA:12821"/>
        <dbReference type="ChEBI" id="CHEBI:15343"/>
        <dbReference type="ChEBI" id="CHEBI:59776"/>
        <dbReference type="ChEBI" id="CHEBI:62877"/>
        <dbReference type="EC" id="4.1.2.4"/>
    </reaction>
</comment>
<comment type="pathway">
    <text evidence="6">Carbohydrate degradation; 2-deoxy-D-ribose 1-phosphate degradation; D-glyceraldehyde 3-phosphate and acetaldehyde from 2-deoxy-alpha-D-ribose 1-phosphate: step 2/2.</text>
</comment>
<feature type="active site" description="Proton donor/acceptor" evidence="6">
    <location>
        <position position="115"/>
    </location>
</feature>
<feature type="active site" description="Proton donor/acceptor" evidence="6">
    <location>
        <position position="208"/>
    </location>
</feature>
<dbReference type="CDD" id="cd00959">
    <property type="entry name" value="DeoC"/>
    <property type="match status" value="1"/>
</dbReference>
<dbReference type="HAMAP" id="MF_00114">
    <property type="entry name" value="DeoC_type1"/>
    <property type="match status" value="1"/>
</dbReference>
<keyword evidence="3 6" id="KW-0456">Lyase</keyword>
<dbReference type="PIRSF" id="PIRSF001357">
    <property type="entry name" value="DeoC"/>
    <property type="match status" value="1"/>
</dbReference>
<evidence type="ECO:0000256" key="1">
    <source>
        <dbReference type="ARBA" id="ARBA00010936"/>
    </source>
</evidence>
<protein>
    <recommendedName>
        <fullName evidence="6">Deoxyribose-phosphate aldolase</fullName>
        <shortName evidence="6">DERA</shortName>
        <ecNumber evidence="6">4.1.2.4</ecNumber>
    </recommendedName>
    <alternativeName>
        <fullName evidence="6">2-deoxy-D-ribose 5-phosphate aldolase</fullName>
    </alternativeName>
    <alternativeName>
        <fullName evidence="6">Phosphodeoxyriboaldolase</fullName>
        <shortName evidence="6">Deoxyriboaldolase</shortName>
    </alternativeName>
</protein>
<dbReference type="Pfam" id="PF01791">
    <property type="entry name" value="DeoC"/>
    <property type="match status" value="1"/>
</dbReference>
<dbReference type="EC" id="4.1.2.4" evidence="6"/>
<comment type="subcellular location">
    <subcellularLocation>
        <location evidence="6">Cytoplasm</location>
    </subcellularLocation>
</comment>
<evidence type="ECO:0000256" key="6">
    <source>
        <dbReference type="HAMAP-Rule" id="MF_00114"/>
    </source>
</evidence>
<keyword evidence="2 6" id="KW-0963">Cytoplasm</keyword>
<dbReference type="NCBIfam" id="TIGR00126">
    <property type="entry name" value="deoC"/>
    <property type="match status" value="1"/>
</dbReference>
<dbReference type="InterPro" id="IPR013785">
    <property type="entry name" value="Aldolase_TIM"/>
</dbReference>
<keyword evidence="9" id="KW-1185">Reference proteome</keyword>
<dbReference type="SMART" id="SM01133">
    <property type="entry name" value="DeoC"/>
    <property type="match status" value="1"/>
</dbReference>
<keyword evidence="4 6" id="KW-0704">Schiff base</keyword>
<feature type="compositionally biased region" description="Basic residues" evidence="7">
    <location>
        <begin position="1"/>
        <end position="15"/>
    </location>
</feature>
<dbReference type="PANTHER" id="PTHR10889:SF1">
    <property type="entry name" value="DEOXYRIBOSE-PHOSPHATE ALDOLASE"/>
    <property type="match status" value="1"/>
</dbReference>
<evidence type="ECO:0000256" key="4">
    <source>
        <dbReference type="ARBA" id="ARBA00023270"/>
    </source>
</evidence>
<comment type="similarity">
    <text evidence="1 6">Belongs to the DeoC/FbaB aldolase family. DeoC type 1 subfamily.</text>
</comment>
<proteinExistence type="inferred from homology"/>
<accession>A0ABW9QXB8</accession>
<reference evidence="8 9" key="1">
    <citation type="submission" date="2019-11" db="EMBL/GenBank/DDBJ databases">
        <title>Acidiferrimicrobium australis gen. nov., sp. nov., an acidophilic and obligately heterotrophic, member of the Actinobacteria that catalyses dissimilatory oxido- reduction of iron isolated from metal-rich acidic water in Chile.</title>
        <authorList>
            <person name="Gonzalez D."/>
            <person name="Huber K."/>
            <person name="Hedrich S."/>
            <person name="Rojas-Villalobos C."/>
            <person name="Quatrini R."/>
            <person name="Dinamarca M.A."/>
            <person name="Schwarz A."/>
            <person name="Canales C."/>
            <person name="Nancucheo I."/>
        </authorList>
    </citation>
    <scope>NUCLEOTIDE SEQUENCE [LARGE SCALE GENOMIC DNA]</scope>
    <source>
        <strain evidence="8 9">USS-CCA1</strain>
    </source>
</reference>
<dbReference type="SUPFAM" id="SSF51569">
    <property type="entry name" value="Aldolase"/>
    <property type="match status" value="1"/>
</dbReference>
<organism evidence="8 9">
    <name type="scientific">Acidiferrimicrobium australe</name>
    <dbReference type="NCBI Taxonomy" id="2664430"/>
    <lineage>
        <taxon>Bacteria</taxon>
        <taxon>Bacillati</taxon>
        <taxon>Actinomycetota</taxon>
        <taxon>Acidimicrobiia</taxon>
        <taxon>Acidimicrobiales</taxon>
        <taxon>Acidimicrobiaceae</taxon>
        <taxon>Acidiferrimicrobium</taxon>
    </lineage>
</organism>
<name>A0ABW9QXB8_9ACTN</name>
<dbReference type="EMBL" id="WJHE01000459">
    <property type="protein sequence ID" value="MST33023.1"/>
    <property type="molecule type" value="Genomic_DNA"/>
</dbReference>
<sequence>MTLRTARARATRGRRSPVTEPGTARARALAARIDHTLLRPEATTDDIRRLCGEARDFRPHAVCVGSSMVAVAAAELAGTGIVVASVIGFPTGAHRRDVKASEAAAAVSDGATELDMVIDLGAAAAGDWTTVAREIAAVRSAAGAPVTLKVIIEAGLWTDEDIARACRAAEEAGADFVKTSTGFHPTGGATVEDIRVMAATVGPRLGVKASGGITTAEQALRLLGAGATRLGLSRSVAILAELETGDPVREIS</sequence>
<gene>
    <name evidence="6" type="primary">deoC</name>
    <name evidence="8" type="ORF">GHK86_09865</name>
</gene>
<evidence type="ECO:0000256" key="5">
    <source>
        <dbReference type="ARBA" id="ARBA00048791"/>
    </source>
</evidence>
<feature type="active site" description="Schiff-base intermediate with acetaldehyde" evidence="6">
    <location>
        <position position="178"/>
    </location>
</feature>
<dbReference type="PANTHER" id="PTHR10889">
    <property type="entry name" value="DEOXYRIBOSE-PHOSPHATE ALDOLASE"/>
    <property type="match status" value="1"/>
</dbReference>
<evidence type="ECO:0000256" key="2">
    <source>
        <dbReference type="ARBA" id="ARBA00022490"/>
    </source>
</evidence>
<evidence type="ECO:0000313" key="8">
    <source>
        <dbReference type="EMBL" id="MST33023.1"/>
    </source>
</evidence>
<comment type="caution">
    <text evidence="8">The sequence shown here is derived from an EMBL/GenBank/DDBJ whole genome shotgun (WGS) entry which is preliminary data.</text>
</comment>
<dbReference type="InterPro" id="IPR011343">
    <property type="entry name" value="DeoC"/>
</dbReference>
<evidence type="ECO:0000313" key="9">
    <source>
        <dbReference type="Proteomes" id="UP000437736"/>
    </source>
</evidence>
<comment type="function">
    <text evidence="6">Catalyzes a reversible aldol reaction between acetaldehyde and D-glyceraldehyde 3-phosphate to generate 2-deoxy-D-ribose 5-phosphate.</text>
</comment>
<dbReference type="InterPro" id="IPR002915">
    <property type="entry name" value="DeoC/FbaB/LacD_aldolase"/>
</dbReference>
<dbReference type="GO" id="GO:0004139">
    <property type="term" value="F:deoxyribose-phosphate aldolase activity"/>
    <property type="evidence" value="ECO:0007669"/>
    <property type="project" value="UniProtKB-EC"/>
</dbReference>
<dbReference type="Proteomes" id="UP000437736">
    <property type="component" value="Unassembled WGS sequence"/>
</dbReference>
<dbReference type="InterPro" id="IPR028581">
    <property type="entry name" value="DeoC_typeI"/>
</dbReference>
<evidence type="ECO:0000256" key="7">
    <source>
        <dbReference type="SAM" id="MobiDB-lite"/>
    </source>
</evidence>
<dbReference type="Gene3D" id="3.20.20.70">
    <property type="entry name" value="Aldolase class I"/>
    <property type="match status" value="1"/>
</dbReference>